<dbReference type="GO" id="GO:0000287">
    <property type="term" value="F:magnesium ion binding"/>
    <property type="evidence" value="ECO:0007669"/>
    <property type="project" value="UniProtKB-UniRule"/>
</dbReference>
<evidence type="ECO:0000256" key="6">
    <source>
        <dbReference type="ARBA" id="ARBA00022777"/>
    </source>
</evidence>
<protein>
    <recommendedName>
        <fullName evidence="11 12">Galactokinase</fullName>
        <ecNumber evidence="11 12">2.7.1.6</ecNumber>
    </recommendedName>
    <alternativeName>
        <fullName evidence="11">Galactose kinase</fullName>
    </alternativeName>
</protein>
<evidence type="ECO:0000256" key="11">
    <source>
        <dbReference type="HAMAP-Rule" id="MF_00246"/>
    </source>
</evidence>
<feature type="binding site" evidence="11">
    <location>
        <begin position="34"/>
        <end position="37"/>
    </location>
    <ligand>
        <name>substrate</name>
    </ligand>
</feature>
<dbReference type="EC" id="2.7.1.6" evidence="11 12"/>
<feature type="active site" description="Proton acceptor" evidence="11">
    <location>
        <position position="171"/>
    </location>
</feature>
<dbReference type="RefSeq" id="WP_119985158.1">
    <property type="nucleotide sequence ID" value="NZ_CP032489.1"/>
</dbReference>
<dbReference type="InterPro" id="IPR014721">
    <property type="entry name" value="Ribsml_uS5_D2-typ_fold_subgr"/>
</dbReference>
<evidence type="ECO:0000256" key="4">
    <source>
        <dbReference type="ARBA" id="ARBA00022723"/>
    </source>
</evidence>
<dbReference type="InterPro" id="IPR006206">
    <property type="entry name" value="Mevalonate/galactokinase"/>
</dbReference>
<sequence length="384" mass="43342">MNNCLQEVKEKFVEKFNKQPTIVRAPGRVNLIGEHTDYNNGFVLPAAINKAIYLAVSKREDDKIHLISLDLNEEYITSLTTIEKNDKHWTLYILGVVLQLQDHGYKVGGFNCVFCGDIPLGAGLSSSAALECGLGFSLNELFDLNINKINLAKYAQRAENQFVGVKCGIMDQFASMMGKKNQVIKLDCQTMQYEYNPLKMDGIQIVLFDTNVEHSLASSEYNTRRAQCEAGVKMIKEKYPEINSLRDATIEMLNEMILPKDELIYRRCKYVVEENIRLLTGCEDLQHDDIVAFGKKMFATHKGLSKDYEVSCKELDFLIDCVKDNPNVLGARMMGGGFGGCTINLIKEEAIEDLVKAISEKYRLETKREPKVYIAKIEDGVSIV</sequence>
<evidence type="ECO:0000256" key="8">
    <source>
        <dbReference type="ARBA" id="ARBA00022842"/>
    </source>
</evidence>
<feature type="binding site" evidence="11">
    <location>
        <position position="159"/>
    </location>
    <ligand>
        <name>Mg(2+)</name>
        <dbReference type="ChEBI" id="CHEBI:18420"/>
    </ligand>
</feature>
<evidence type="ECO:0000256" key="7">
    <source>
        <dbReference type="ARBA" id="ARBA00022840"/>
    </source>
</evidence>
<evidence type="ECO:0000256" key="3">
    <source>
        <dbReference type="ARBA" id="ARBA00022679"/>
    </source>
</evidence>
<comment type="function">
    <text evidence="11">Catalyzes the transfer of the gamma-phosphate of ATP to D-galactose to form alpha-D-galactose-1-phosphate (Gal-1-P).</text>
</comment>
<dbReference type="PIRSF" id="PIRSF000530">
    <property type="entry name" value="Galactokinase"/>
    <property type="match status" value="1"/>
</dbReference>
<keyword evidence="2 11" id="KW-0963">Cytoplasm</keyword>
<dbReference type="NCBIfam" id="TIGR00131">
    <property type="entry name" value="gal_kin"/>
    <property type="match status" value="1"/>
</dbReference>
<keyword evidence="17" id="KW-1185">Reference proteome</keyword>
<dbReference type="AlphaFoldDB" id="A0A386HMD3"/>
<evidence type="ECO:0000256" key="1">
    <source>
        <dbReference type="ARBA" id="ARBA00006566"/>
    </source>
</evidence>
<keyword evidence="3 11" id="KW-0808">Transferase</keyword>
<gene>
    <name evidence="11" type="primary">galK</name>
    <name evidence="16" type="ORF">D6B99_03585</name>
</gene>
<dbReference type="InterPro" id="IPR006204">
    <property type="entry name" value="GHMP_kinase_N_dom"/>
</dbReference>
<dbReference type="FunFam" id="3.30.70.890:FF:000001">
    <property type="entry name" value="Galactokinase"/>
    <property type="match status" value="1"/>
</dbReference>
<dbReference type="InterPro" id="IPR020568">
    <property type="entry name" value="Ribosomal_Su5_D2-typ_SF"/>
</dbReference>
<dbReference type="PRINTS" id="PR00959">
    <property type="entry name" value="MEVGALKINASE"/>
</dbReference>
<dbReference type="Pfam" id="PF08544">
    <property type="entry name" value="GHMP_kinases_C"/>
    <property type="match status" value="1"/>
</dbReference>
<dbReference type="PROSITE" id="PS00627">
    <property type="entry name" value="GHMP_KINASES_ATP"/>
    <property type="match status" value="1"/>
</dbReference>
<keyword evidence="8 11" id="KW-0460">Magnesium</keyword>
<dbReference type="GO" id="GO:0006012">
    <property type="term" value="P:galactose metabolic process"/>
    <property type="evidence" value="ECO:0007669"/>
    <property type="project" value="UniProtKB-UniRule"/>
</dbReference>
<dbReference type="Pfam" id="PF10509">
    <property type="entry name" value="GalKase_gal_bdg"/>
    <property type="match status" value="1"/>
</dbReference>
<dbReference type="SUPFAM" id="SSF55060">
    <property type="entry name" value="GHMP Kinase, C-terminal domain"/>
    <property type="match status" value="1"/>
</dbReference>
<dbReference type="InterPro" id="IPR013750">
    <property type="entry name" value="GHMP_kinase_C_dom"/>
</dbReference>
<feature type="binding site" evidence="11">
    <location>
        <position position="127"/>
    </location>
    <ligand>
        <name>Mg(2+)</name>
        <dbReference type="ChEBI" id="CHEBI:18420"/>
    </ligand>
</feature>
<keyword evidence="4 11" id="KW-0479">Metal-binding</keyword>
<dbReference type="GO" id="GO:0005524">
    <property type="term" value="F:ATP binding"/>
    <property type="evidence" value="ECO:0007669"/>
    <property type="project" value="UniProtKB-UniRule"/>
</dbReference>
<proteinExistence type="inferred from homology"/>
<reference evidence="16 17" key="1">
    <citation type="submission" date="2018-09" db="EMBL/GenBank/DDBJ databases">
        <title>Arachidicoccus sp. nov., a bacterium isolated from soil.</title>
        <authorList>
            <person name="Weon H.-Y."/>
            <person name="Kwon S.-W."/>
            <person name="Lee S.A."/>
        </authorList>
    </citation>
    <scope>NUCLEOTIDE SEQUENCE [LARGE SCALE GENOMIC DNA]</scope>
    <source>
        <strain evidence="16 17">KIS59-12</strain>
    </source>
</reference>
<feature type="domain" description="Galactokinase N-terminal" evidence="15">
    <location>
        <begin position="10"/>
        <end position="58"/>
    </location>
</feature>
<evidence type="ECO:0000259" key="14">
    <source>
        <dbReference type="Pfam" id="PF08544"/>
    </source>
</evidence>
<dbReference type="PANTHER" id="PTHR10457:SF7">
    <property type="entry name" value="GALACTOKINASE-RELATED"/>
    <property type="match status" value="1"/>
</dbReference>
<dbReference type="Pfam" id="PF00288">
    <property type="entry name" value="GHMP_kinases_N"/>
    <property type="match status" value="1"/>
</dbReference>
<comment type="similarity">
    <text evidence="1 11">Belongs to the GHMP kinase family. GalK subfamily.</text>
</comment>
<keyword evidence="6 11" id="KW-0418">Kinase</keyword>
<dbReference type="NCBIfam" id="NF003705">
    <property type="entry name" value="PRK05322.1"/>
    <property type="match status" value="1"/>
</dbReference>
<evidence type="ECO:0000256" key="2">
    <source>
        <dbReference type="ARBA" id="ARBA00022490"/>
    </source>
</evidence>
<evidence type="ECO:0000313" key="17">
    <source>
        <dbReference type="Proteomes" id="UP000266118"/>
    </source>
</evidence>
<dbReference type="OrthoDB" id="250531at2"/>
<dbReference type="FunFam" id="3.30.230.10:FF:000017">
    <property type="entry name" value="Galactokinase"/>
    <property type="match status" value="1"/>
</dbReference>
<evidence type="ECO:0000256" key="12">
    <source>
        <dbReference type="NCBIfam" id="TIGR00131"/>
    </source>
</evidence>
<name>A0A386HMD3_9BACT</name>
<keyword evidence="7 11" id="KW-0067">ATP-binding</keyword>
<dbReference type="InterPro" id="IPR000705">
    <property type="entry name" value="Galactokinase"/>
</dbReference>
<dbReference type="GO" id="GO:0005829">
    <property type="term" value="C:cytosol"/>
    <property type="evidence" value="ECO:0007669"/>
    <property type="project" value="TreeGrafter"/>
</dbReference>
<dbReference type="InterPro" id="IPR019539">
    <property type="entry name" value="GalKase_N"/>
</dbReference>
<dbReference type="Proteomes" id="UP000266118">
    <property type="component" value="Chromosome"/>
</dbReference>
<dbReference type="GO" id="GO:0004335">
    <property type="term" value="F:galactokinase activity"/>
    <property type="evidence" value="ECO:0007669"/>
    <property type="project" value="UniProtKB-UniRule"/>
</dbReference>
<comment type="pathway">
    <text evidence="11">Carbohydrate metabolism; galactose metabolism.</text>
</comment>
<dbReference type="Gene3D" id="3.30.70.890">
    <property type="entry name" value="GHMP kinase, C-terminal domain"/>
    <property type="match status" value="1"/>
</dbReference>
<evidence type="ECO:0000259" key="13">
    <source>
        <dbReference type="Pfam" id="PF00288"/>
    </source>
</evidence>
<evidence type="ECO:0000313" key="16">
    <source>
        <dbReference type="EMBL" id="AYD46776.1"/>
    </source>
</evidence>
<feature type="site" description="Transition state stabilizer" evidence="11">
    <location>
        <position position="28"/>
    </location>
</feature>
<keyword evidence="9 11" id="KW-0299">Galactose metabolism</keyword>
<comment type="catalytic activity">
    <reaction evidence="11">
        <text>alpha-D-galactose + ATP = alpha-D-galactose 1-phosphate + ADP + H(+)</text>
        <dbReference type="Rhea" id="RHEA:13553"/>
        <dbReference type="ChEBI" id="CHEBI:15378"/>
        <dbReference type="ChEBI" id="CHEBI:28061"/>
        <dbReference type="ChEBI" id="CHEBI:30616"/>
        <dbReference type="ChEBI" id="CHEBI:58336"/>
        <dbReference type="ChEBI" id="CHEBI:456216"/>
        <dbReference type="EC" id="2.7.1.6"/>
    </reaction>
</comment>
<dbReference type="InterPro" id="IPR006203">
    <property type="entry name" value="GHMP_knse_ATP-bd_CS"/>
</dbReference>
<accession>A0A386HMD3</accession>
<dbReference type="UniPathway" id="UPA00214"/>
<dbReference type="HAMAP" id="MF_00246">
    <property type="entry name" value="Galactokinase"/>
    <property type="match status" value="1"/>
</dbReference>
<evidence type="ECO:0000256" key="5">
    <source>
        <dbReference type="ARBA" id="ARBA00022741"/>
    </source>
</evidence>
<feature type="binding site" evidence="11">
    <location>
        <position position="68"/>
    </location>
    <ligand>
        <name>ATP</name>
        <dbReference type="ChEBI" id="CHEBI:30616"/>
    </ligand>
</feature>
<evidence type="ECO:0000256" key="10">
    <source>
        <dbReference type="ARBA" id="ARBA00023277"/>
    </source>
</evidence>
<keyword evidence="10 11" id="KW-0119">Carbohydrate metabolism</keyword>
<evidence type="ECO:0000256" key="9">
    <source>
        <dbReference type="ARBA" id="ARBA00023144"/>
    </source>
</evidence>
<dbReference type="InterPro" id="IPR036554">
    <property type="entry name" value="GHMP_kinase_C_sf"/>
</dbReference>
<dbReference type="EMBL" id="CP032489">
    <property type="protein sequence ID" value="AYD46776.1"/>
    <property type="molecule type" value="Genomic_DNA"/>
</dbReference>
<evidence type="ECO:0000259" key="15">
    <source>
        <dbReference type="Pfam" id="PF10509"/>
    </source>
</evidence>
<feature type="domain" description="GHMP kinase C-terminal" evidence="14">
    <location>
        <begin position="284"/>
        <end position="363"/>
    </location>
</feature>
<feature type="binding site" evidence="11">
    <location>
        <begin position="121"/>
        <end position="127"/>
    </location>
    <ligand>
        <name>ATP</name>
        <dbReference type="ChEBI" id="CHEBI:30616"/>
    </ligand>
</feature>
<dbReference type="InterPro" id="IPR019741">
    <property type="entry name" value="Galactokinase_CS"/>
</dbReference>
<dbReference type="InterPro" id="IPR022963">
    <property type="entry name" value="Galactokinase_bac"/>
</dbReference>
<dbReference type="PROSITE" id="PS00106">
    <property type="entry name" value="GALACTOKINASE"/>
    <property type="match status" value="1"/>
</dbReference>
<dbReference type="KEGG" id="ark:D6B99_03585"/>
<feature type="domain" description="GHMP kinase N-terminal" evidence="13">
    <location>
        <begin position="92"/>
        <end position="179"/>
    </location>
</feature>
<feature type="binding site" evidence="11">
    <location>
        <position position="221"/>
    </location>
    <ligand>
        <name>substrate</name>
    </ligand>
</feature>
<organism evidence="16 17">
    <name type="scientific">Arachidicoccus soli</name>
    <dbReference type="NCBI Taxonomy" id="2341117"/>
    <lineage>
        <taxon>Bacteria</taxon>
        <taxon>Pseudomonadati</taxon>
        <taxon>Bacteroidota</taxon>
        <taxon>Chitinophagia</taxon>
        <taxon>Chitinophagales</taxon>
        <taxon>Chitinophagaceae</taxon>
        <taxon>Arachidicoccus</taxon>
    </lineage>
</organism>
<dbReference type="Gene3D" id="3.30.230.10">
    <property type="match status" value="1"/>
</dbReference>
<keyword evidence="5 11" id="KW-0547">Nucleotide-binding</keyword>
<dbReference type="SUPFAM" id="SSF54211">
    <property type="entry name" value="Ribosomal protein S5 domain 2-like"/>
    <property type="match status" value="1"/>
</dbReference>
<comment type="subcellular location">
    <subcellularLocation>
        <location evidence="11">Cytoplasm</location>
    </subcellularLocation>
</comment>
<dbReference type="PRINTS" id="PR00473">
    <property type="entry name" value="GALCTOKINASE"/>
</dbReference>
<dbReference type="PANTHER" id="PTHR10457">
    <property type="entry name" value="MEVALONATE KINASE/GALACTOKINASE"/>
    <property type="match status" value="1"/>
</dbReference>